<evidence type="ECO:0000313" key="10">
    <source>
        <dbReference type="EMBL" id="BAS28292.1"/>
    </source>
</evidence>
<evidence type="ECO:0000256" key="8">
    <source>
        <dbReference type="SAM" id="MobiDB-lite"/>
    </source>
</evidence>
<keyword evidence="6 7" id="KW-0472">Membrane</keyword>
<feature type="transmembrane region" description="Helical" evidence="7">
    <location>
        <begin position="40"/>
        <end position="59"/>
    </location>
</feature>
<dbReference type="Gene3D" id="1.10.3720.10">
    <property type="entry name" value="MetI-like"/>
    <property type="match status" value="1"/>
</dbReference>
<feature type="region of interest" description="Disordered" evidence="8">
    <location>
        <begin position="1"/>
        <end position="20"/>
    </location>
</feature>
<dbReference type="Pfam" id="PF00528">
    <property type="entry name" value="BPD_transp_1"/>
    <property type="match status" value="1"/>
</dbReference>
<keyword evidence="4 7" id="KW-0812">Transmembrane</keyword>
<keyword evidence="3" id="KW-1003">Cell membrane</keyword>
<feature type="domain" description="ABC transmembrane type-1" evidence="9">
    <location>
        <begin position="88"/>
        <end position="301"/>
    </location>
</feature>
<dbReference type="RefSeq" id="WP_082726638.1">
    <property type="nucleotide sequence ID" value="NZ_AP014924.1"/>
</dbReference>
<name>A0A0K2SMR3_LIMPI</name>
<keyword evidence="2 7" id="KW-0813">Transport</keyword>
<dbReference type="Proteomes" id="UP000065807">
    <property type="component" value="Chromosome"/>
</dbReference>
<evidence type="ECO:0000256" key="6">
    <source>
        <dbReference type="ARBA" id="ARBA00023136"/>
    </source>
</evidence>
<dbReference type="STRING" id="1555112.LIP_2451"/>
<comment type="subcellular location">
    <subcellularLocation>
        <location evidence="1 7">Cell membrane</location>
        <topology evidence="1 7">Multi-pass membrane protein</topology>
    </subcellularLocation>
</comment>
<comment type="similarity">
    <text evidence="7">Belongs to the binding-protein-dependent transport system permease family.</text>
</comment>
<dbReference type="OrthoDB" id="9788108at2"/>
<feature type="transmembrane region" description="Helical" evidence="7">
    <location>
        <begin position="233"/>
        <end position="254"/>
    </location>
</feature>
<dbReference type="InterPro" id="IPR000515">
    <property type="entry name" value="MetI-like"/>
</dbReference>
<evidence type="ECO:0000256" key="7">
    <source>
        <dbReference type="RuleBase" id="RU363032"/>
    </source>
</evidence>
<reference evidence="11" key="1">
    <citation type="submission" date="2015-07" db="EMBL/GenBank/DDBJ databases">
        <title>Complete genome sequence and phylogenetic analysis of Limnochorda pilosa.</title>
        <authorList>
            <person name="Watanabe M."/>
            <person name="Kojima H."/>
            <person name="Fukui M."/>
        </authorList>
    </citation>
    <scope>NUCLEOTIDE SEQUENCE [LARGE SCALE GENOMIC DNA]</scope>
    <source>
        <strain evidence="11">HC45</strain>
    </source>
</reference>
<dbReference type="InterPro" id="IPR035906">
    <property type="entry name" value="MetI-like_sf"/>
</dbReference>
<dbReference type="KEGG" id="lpil:LIP_2451"/>
<proteinExistence type="inferred from homology"/>
<evidence type="ECO:0000259" key="9">
    <source>
        <dbReference type="PROSITE" id="PS50928"/>
    </source>
</evidence>
<evidence type="ECO:0000313" key="11">
    <source>
        <dbReference type="Proteomes" id="UP000065807"/>
    </source>
</evidence>
<accession>A0A0K2SMR3</accession>
<evidence type="ECO:0000256" key="1">
    <source>
        <dbReference type="ARBA" id="ARBA00004651"/>
    </source>
</evidence>
<dbReference type="PROSITE" id="PS50928">
    <property type="entry name" value="ABC_TM1"/>
    <property type="match status" value="1"/>
</dbReference>
<dbReference type="GO" id="GO:0055085">
    <property type="term" value="P:transmembrane transport"/>
    <property type="evidence" value="ECO:0007669"/>
    <property type="project" value="InterPro"/>
</dbReference>
<feature type="transmembrane region" description="Helical" evidence="7">
    <location>
        <begin position="287"/>
        <end position="305"/>
    </location>
</feature>
<dbReference type="SUPFAM" id="SSF161098">
    <property type="entry name" value="MetI-like"/>
    <property type="match status" value="1"/>
</dbReference>
<dbReference type="PANTHER" id="PTHR30193:SF37">
    <property type="entry name" value="INNER MEMBRANE ABC TRANSPORTER PERMEASE PROTEIN YCJO"/>
    <property type="match status" value="1"/>
</dbReference>
<dbReference type="GO" id="GO:0005886">
    <property type="term" value="C:plasma membrane"/>
    <property type="evidence" value="ECO:0007669"/>
    <property type="project" value="UniProtKB-SubCell"/>
</dbReference>
<keyword evidence="5 7" id="KW-1133">Transmembrane helix</keyword>
<evidence type="ECO:0000256" key="2">
    <source>
        <dbReference type="ARBA" id="ARBA00022448"/>
    </source>
</evidence>
<evidence type="ECO:0000256" key="5">
    <source>
        <dbReference type="ARBA" id="ARBA00022989"/>
    </source>
</evidence>
<evidence type="ECO:0000256" key="3">
    <source>
        <dbReference type="ARBA" id="ARBA00022475"/>
    </source>
</evidence>
<dbReference type="PANTHER" id="PTHR30193">
    <property type="entry name" value="ABC TRANSPORTER PERMEASE PROTEIN"/>
    <property type="match status" value="1"/>
</dbReference>
<protein>
    <submittedName>
        <fullName evidence="10">ABC transporter permease</fullName>
    </submittedName>
</protein>
<organism evidence="10 11">
    <name type="scientific">Limnochorda pilosa</name>
    <dbReference type="NCBI Taxonomy" id="1555112"/>
    <lineage>
        <taxon>Bacteria</taxon>
        <taxon>Bacillati</taxon>
        <taxon>Bacillota</taxon>
        <taxon>Limnochordia</taxon>
        <taxon>Limnochordales</taxon>
        <taxon>Limnochordaceae</taxon>
        <taxon>Limnochorda</taxon>
    </lineage>
</organism>
<dbReference type="AlphaFoldDB" id="A0A0K2SMR3"/>
<sequence length="311" mass="34231">MGNNTVSVAPPTPGTQTAPRWKRNATREALEGYLFVLPKMLLFAAFLVAPVVMGVRMAFQNVGPLESSWVGFDNFREILSDAIFWRALRNTAVYTLVTVPGNVMLALVLASLIQPLGNRLQTFFRAAYYLPAVASAVVLAMAWKWLFDSDYGLFNYALSLLGLSRVEWLILPSVALWSIILMALLSPPGSGVILYLAAMNGIPRELYEAADIDGATGLQQWWRLTVPLVMPTTLYIVVMSTIGSFQVFTSVYVMTGGGPGNATTTIVTEIYNSAFRFFNFGKASAEAVLLFLIVAALAVLQFRWLSKDIEY</sequence>
<feature type="transmembrane region" description="Helical" evidence="7">
    <location>
        <begin position="177"/>
        <end position="198"/>
    </location>
</feature>
<keyword evidence="11" id="KW-1185">Reference proteome</keyword>
<gene>
    <name evidence="10" type="ORF">LIP_2451</name>
</gene>
<feature type="transmembrane region" description="Helical" evidence="7">
    <location>
        <begin position="93"/>
        <end position="114"/>
    </location>
</feature>
<dbReference type="InterPro" id="IPR051393">
    <property type="entry name" value="ABC_transporter_permease"/>
</dbReference>
<dbReference type="CDD" id="cd06261">
    <property type="entry name" value="TM_PBP2"/>
    <property type="match status" value="1"/>
</dbReference>
<evidence type="ECO:0000256" key="4">
    <source>
        <dbReference type="ARBA" id="ARBA00022692"/>
    </source>
</evidence>
<reference evidence="11" key="2">
    <citation type="journal article" date="2016" name="Int. J. Syst. Evol. Microbiol.">
        <title>Complete genome sequence and cell structure of Limnochorda pilosa, a Gram-negative spore-former within the phylum Firmicutes.</title>
        <authorList>
            <person name="Watanabe M."/>
            <person name="Kojima H."/>
            <person name="Fukui M."/>
        </authorList>
    </citation>
    <scope>NUCLEOTIDE SEQUENCE [LARGE SCALE GENOMIC DNA]</scope>
    <source>
        <strain evidence="11">HC45</strain>
    </source>
</reference>
<dbReference type="EMBL" id="AP014924">
    <property type="protein sequence ID" value="BAS28292.1"/>
    <property type="molecule type" value="Genomic_DNA"/>
</dbReference>
<feature type="transmembrane region" description="Helical" evidence="7">
    <location>
        <begin position="126"/>
        <end position="146"/>
    </location>
</feature>